<dbReference type="GO" id="GO:0015697">
    <property type="term" value="P:quaternary ammonium group transport"/>
    <property type="evidence" value="ECO:0007669"/>
    <property type="project" value="UniProtKB-ARBA"/>
</dbReference>
<dbReference type="InterPro" id="IPR050093">
    <property type="entry name" value="ABC_SmlMolc_Importer"/>
</dbReference>
<dbReference type="RefSeq" id="WP_179216956.1">
    <property type="nucleotide sequence ID" value="NZ_FZOC01000003.1"/>
</dbReference>
<dbReference type="InterPro" id="IPR003593">
    <property type="entry name" value="AAA+_ATPase"/>
</dbReference>
<dbReference type="PROSITE" id="PS00211">
    <property type="entry name" value="ABC_TRANSPORTER_1"/>
    <property type="match status" value="1"/>
</dbReference>
<evidence type="ECO:0000313" key="5">
    <source>
        <dbReference type="EMBL" id="SNR90898.1"/>
    </source>
</evidence>
<evidence type="ECO:0000256" key="3">
    <source>
        <dbReference type="ARBA" id="ARBA00022840"/>
    </source>
</evidence>
<evidence type="ECO:0000256" key="2">
    <source>
        <dbReference type="ARBA" id="ARBA00022741"/>
    </source>
</evidence>
<dbReference type="FunFam" id="3.40.50.300:FF:000425">
    <property type="entry name" value="Probable ABC transporter, ATP-binding subunit"/>
    <property type="match status" value="1"/>
</dbReference>
<protein>
    <submittedName>
        <fullName evidence="5">Tungstate/molybdate transport system ATP-binding protein</fullName>
    </submittedName>
</protein>
<reference evidence="5 6" key="1">
    <citation type="submission" date="2017-06" db="EMBL/GenBank/DDBJ databases">
        <authorList>
            <person name="Kim H.J."/>
            <person name="Triplett B.A."/>
        </authorList>
    </citation>
    <scope>NUCLEOTIDE SEQUENCE [LARGE SCALE GENOMIC DNA]</scope>
    <source>
        <strain evidence="5 6">DSM 13116</strain>
    </source>
</reference>
<proteinExistence type="predicted"/>
<dbReference type="SUPFAM" id="SSF52540">
    <property type="entry name" value="P-loop containing nucleoside triphosphate hydrolases"/>
    <property type="match status" value="1"/>
</dbReference>
<dbReference type="GO" id="GO:0016887">
    <property type="term" value="F:ATP hydrolysis activity"/>
    <property type="evidence" value="ECO:0007669"/>
    <property type="project" value="InterPro"/>
</dbReference>
<dbReference type="PANTHER" id="PTHR42781">
    <property type="entry name" value="SPERMIDINE/PUTRESCINE IMPORT ATP-BINDING PROTEIN POTA"/>
    <property type="match status" value="1"/>
</dbReference>
<evidence type="ECO:0000256" key="1">
    <source>
        <dbReference type="ARBA" id="ARBA00022448"/>
    </source>
</evidence>
<keyword evidence="6" id="KW-1185">Reference proteome</keyword>
<organism evidence="5 6">
    <name type="scientific">Humidesulfovibrio mexicanus</name>
    <dbReference type="NCBI Taxonomy" id="147047"/>
    <lineage>
        <taxon>Bacteria</taxon>
        <taxon>Pseudomonadati</taxon>
        <taxon>Thermodesulfobacteriota</taxon>
        <taxon>Desulfovibrionia</taxon>
        <taxon>Desulfovibrionales</taxon>
        <taxon>Desulfovibrionaceae</taxon>
        <taxon>Humidesulfovibrio</taxon>
    </lineage>
</organism>
<dbReference type="Gene3D" id="3.40.50.300">
    <property type="entry name" value="P-loop containing nucleotide triphosphate hydrolases"/>
    <property type="match status" value="1"/>
</dbReference>
<gene>
    <name evidence="5" type="ORF">SAMN04488503_1850</name>
</gene>
<dbReference type="Proteomes" id="UP000198324">
    <property type="component" value="Unassembled WGS sequence"/>
</dbReference>
<feature type="domain" description="ABC transporter" evidence="4">
    <location>
        <begin position="2"/>
        <end position="231"/>
    </location>
</feature>
<accession>A0A239A734</accession>
<dbReference type="EMBL" id="FZOC01000003">
    <property type="protein sequence ID" value="SNR90898.1"/>
    <property type="molecule type" value="Genomic_DNA"/>
</dbReference>
<dbReference type="GO" id="GO:0005524">
    <property type="term" value="F:ATP binding"/>
    <property type="evidence" value="ECO:0007669"/>
    <property type="project" value="UniProtKB-KW"/>
</dbReference>
<dbReference type="Pfam" id="PF00005">
    <property type="entry name" value="ABC_tran"/>
    <property type="match status" value="1"/>
</dbReference>
<dbReference type="InterPro" id="IPR027417">
    <property type="entry name" value="P-loop_NTPase"/>
</dbReference>
<sequence length="254" mass="28093">MIHIQDVCVELPGFCVQDVNLHIQPGEFFTLIGPTGSGKTVLLENLAGLVPATRGRIRISGRDVTALPPEKRAVSLVYQDHSLFPHLTVLENVAYGQRYQDIDAETGRKEAFQLLDRLGLVQHAHRKPLTLSGGEKQRVSIARALACHPKLLLLDEPLSALDPQFKAGLRQELKALHRDTGLTVLMVTHDFLDAFTLADRAGVMHNGRLEQVGTVKEIFRRPATPFVAEFVGMAKILFATFQENQSLFTEQAAS</sequence>
<evidence type="ECO:0000313" key="6">
    <source>
        <dbReference type="Proteomes" id="UP000198324"/>
    </source>
</evidence>
<keyword evidence="2" id="KW-0547">Nucleotide-binding</keyword>
<dbReference type="InterPro" id="IPR017871">
    <property type="entry name" value="ABC_transporter-like_CS"/>
</dbReference>
<evidence type="ECO:0000259" key="4">
    <source>
        <dbReference type="PROSITE" id="PS50893"/>
    </source>
</evidence>
<dbReference type="PROSITE" id="PS50893">
    <property type="entry name" value="ABC_TRANSPORTER_2"/>
    <property type="match status" value="1"/>
</dbReference>
<keyword evidence="3 5" id="KW-0067">ATP-binding</keyword>
<dbReference type="InterPro" id="IPR003439">
    <property type="entry name" value="ABC_transporter-like_ATP-bd"/>
</dbReference>
<keyword evidence="1" id="KW-0813">Transport</keyword>
<dbReference type="SMART" id="SM00382">
    <property type="entry name" value="AAA"/>
    <property type="match status" value="1"/>
</dbReference>
<name>A0A239A734_9BACT</name>
<dbReference type="AlphaFoldDB" id="A0A239A734"/>
<dbReference type="PANTHER" id="PTHR42781:SF7">
    <property type="entry name" value="MOLYBDENUM ABC TRANSPORTER, ATP-BINDING PROTEIN"/>
    <property type="match status" value="1"/>
</dbReference>